<dbReference type="GO" id="GO:0047661">
    <property type="term" value="F:amino-acid racemase activity"/>
    <property type="evidence" value="ECO:0007669"/>
    <property type="project" value="InterPro"/>
</dbReference>
<dbReference type="RefSeq" id="WP_209340181.1">
    <property type="nucleotide sequence ID" value="NZ_JAGIQL010000041.1"/>
</dbReference>
<name>A0A940RY92_9ACTN</name>
<evidence type="ECO:0000256" key="1">
    <source>
        <dbReference type="ARBA" id="ARBA00038414"/>
    </source>
</evidence>
<comment type="similarity">
    <text evidence="1">Belongs to the HyuE racemase family.</text>
</comment>
<dbReference type="Pfam" id="PF01177">
    <property type="entry name" value="Asp_Glu_race"/>
    <property type="match status" value="1"/>
</dbReference>
<evidence type="ECO:0000313" key="2">
    <source>
        <dbReference type="EMBL" id="MBP0458424.1"/>
    </source>
</evidence>
<accession>A0A940RY92</accession>
<keyword evidence="3" id="KW-1185">Reference proteome</keyword>
<dbReference type="PANTHER" id="PTHR28047">
    <property type="entry name" value="PROTEIN DCG1"/>
    <property type="match status" value="1"/>
</dbReference>
<comment type="caution">
    <text evidence="2">The sequence shown here is derived from an EMBL/GenBank/DDBJ whole genome shotgun (WGS) entry which is preliminary data.</text>
</comment>
<dbReference type="InterPro" id="IPR053714">
    <property type="entry name" value="Iso_Racemase_Enz_sf"/>
</dbReference>
<gene>
    <name evidence="2" type="ORF">JFN87_13040</name>
</gene>
<reference evidence="2" key="1">
    <citation type="submission" date="2021-03" db="EMBL/GenBank/DDBJ databases">
        <title>Whole genome sequence of Streptomyces bomunensis MMS17-BM035.</title>
        <authorList>
            <person name="Lee J.H."/>
        </authorList>
    </citation>
    <scope>NUCLEOTIDE SEQUENCE</scope>
    <source>
        <strain evidence="2">MMS17-BM035</strain>
    </source>
</reference>
<dbReference type="AlphaFoldDB" id="A0A940RY92"/>
<dbReference type="Gene3D" id="3.40.50.12500">
    <property type="match status" value="1"/>
</dbReference>
<dbReference type="PANTHER" id="PTHR28047:SF5">
    <property type="entry name" value="PROTEIN DCG1"/>
    <property type="match status" value="1"/>
</dbReference>
<evidence type="ECO:0008006" key="4">
    <source>
        <dbReference type="Google" id="ProtNLM"/>
    </source>
</evidence>
<protein>
    <recommendedName>
        <fullName evidence="4">Hydantoin racemase</fullName>
    </recommendedName>
</protein>
<sequence>MAAGEGAAEGASARIWYQSFTDPEVDAPYFSRLTSHLSGLLGPGYEVVVHGLRPGDRYLHPLSELRCTVQAVRNAITAEREGYEAFVIGHFPDPGLAEIRAAVDIPVIGLGESTMLHACTLGRRIGLVTISPVFIPAHQEQILRYGLRKRVVDVRAVETQVADYNRSFTDPESYRRVRDDFRSQIAPLLGLGVDVIVPAGGYPMMLFCKEPGFSVEGAVVLNGLAVAVLAAETAIRLRRLNGTHTSRTPGYELPTGDALEEFLACTSGHR</sequence>
<dbReference type="InterPro" id="IPR052186">
    <property type="entry name" value="Hydantoin_racemase-like"/>
</dbReference>
<dbReference type="Proteomes" id="UP000670475">
    <property type="component" value="Unassembled WGS sequence"/>
</dbReference>
<evidence type="ECO:0000313" key="3">
    <source>
        <dbReference type="Proteomes" id="UP000670475"/>
    </source>
</evidence>
<dbReference type="InterPro" id="IPR015942">
    <property type="entry name" value="Asp/Glu/hydantoin_racemase"/>
</dbReference>
<organism evidence="2 3">
    <name type="scientific">Streptomyces montanisoli</name>
    <dbReference type="NCBI Taxonomy" id="2798581"/>
    <lineage>
        <taxon>Bacteria</taxon>
        <taxon>Bacillati</taxon>
        <taxon>Actinomycetota</taxon>
        <taxon>Actinomycetes</taxon>
        <taxon>Kitasatosporales</taxon>
        <taxon>Streptomycetaceae</taxon>
        <taxon>Streptomyces</taxon>
    </lineage>
</organism>
<dbReference type="EMBL" id="JAGIQL010000041">
    <property type="protein sequence ID" value="MBP0458424.1"/>
    <property type="molecule type" value="Genomic_DNA"/>
</dbReference>
<proteinExistence type="inferred from homology"/>